<accession>A0ABT9KF15</accession>
<dbReference type="EMBL" id="JAQAHH010000003">
    <property type="protein sequence ID" value="MDP9499751.1"/>
    <property type="molecule type" value="Genomic_DNA"/>
</dbReference>
<dbReference type="CDD" id="cd06532">
    <property type="entry name" value="Glyco_transf_25"/>
    <property type="match status" value="1"/>
</dbReference>
<dbReference type="InterPro" id="IPR002654">
    <property type="entry name" value="Glyco_trans_25"/>
</dbReference>
<name>A0ABT9KF15_9PAST</name>
<proteinExistence type="predicted"/>
<reference evidence="2 3" key="1">
    <citation type="submission" date="2022-12" db="EMBL/GenBank/DDBJ databases">
        <title>Genome sequence of Pasteurellaceae Bisgaard Taxon 45.</title>
        <authorList>
            <person name="Foggin C."/>
            <person name="Rosen L.E."/>
            <person name="Henton M."/>
            <person name="Buys A."/>
            <person name="Floyd T."/>
            <person name="Turner A.D."/>
            <person name="Tarbin J."/>
            <person name="Lloyd A.S."/>
            <person name="Chaitezvi C."/>
            <person name="Ellis R.J."/>
            <person name="Roberts H.C."/>
            <person name="Dastjerdi A."/>
            <person name="Nunez A."/>
            <person name="Van Vliet A.H."/>
            <person name="Steinbach F."/>
        </authorList>
    </citation>
    <scope>NUCLEOTIDE SEQUENCE [LARGE SCALE GENOMIC DNA]</scope>
    <source>
        <strain evidence="2 3">VF20HR</strain>
    </source>
</reference>
<gene>
    <name evidence="2" type="ORF">O7M46_02155</name>
</gene>
<organism evidence="2 3">
    <name type="scientific">Bisgaard Taxon 45</name>
    <dbReference type="NCBI Taxonomy" id="304289"/>
    <lineage>
        <taxon>Bacteria</taxon>
        <taxon>Pseudomonadati</taxon>
        <taxon>Pseudomonadota</taxon>
        <taxon>Gammaproteobacteria</taxon>
        <taxon>Pasteurellales</taxon>
        <taxon>Pasteurellaceae</taxon>
    </lineage>
</organism>
<dbReference type="Pfam" id="PF01755">
    <property type="entry name" value="Glyco_transf_25"/>
    <property type="match status" value="1"/>
</dbReference>
<keyword evidence="3" id="KW-1185">Reference proteome</keyword>
<feature type="domain" description="Glycosyl transferase family 25" evidence="1">
    <location>
        <begin position="5"/>
        <end position="186"/>
    </location>
</feature>
<evidence type="ECO:0000259" key="1">
    <source>
        <dbReference type="Pfam" id="PF01755"/>
    </source>
</evidence>
<evidence type="ECO:0000313" key="3">
    <source>
        <dbReference type="Proteomes" id="UP001224083"/>
    </source>
</evidence>
<sequence length="282" mass="33007">MSGEHYVVSLSSAVERRQHIRNQFSQKNIPFQFFDAISPSPLLDQLVLQFFPSLADSSLTEGEKGCFISHLSLWHKCIEENLPYITVFEDDIVLGEDADKFLIDDEWLLSRFDPEAAFIIRLETFLQKVVCEPSHIAPYIHRDFLLLKSAHFGTAGYIISQSAARFLLDIFKNISNEDIAPIDELIFNQFLVKNSFNVYQLSPAICIQELQLNNESSVLQSQLELERNKFRNKKSEESKRNRKKIIDKFIYILKKPKRIIDNNKRKREEYKIEKDKIIIEFK</sequence>
<evidence type="ECO:0000313" key="2">
    <source>
        <dbReference type="EMBL" id="MDP9499751.1"/>
    </source>
</evidence>
<dbReference type="Proteomes" id="UP001224083">
    <property type="component" value="Unassembled WGS sequence"/>
</dbReference>
<protein>
    <submittedName>
        <fullName evidence="2">Glycosyltransferase family 25 protein</fullName>
    </submittedName>
</protein>
<comment type="caution">
    <text evidence="2">The sequence shown here is derived from an EMBL/GenBank/DDBJ whole genome shotgun (WGS) entry which is preliminary data.</text>
</comment>